<feature type="signal peptide" evidence="6">
    <location>
        <begin position="1"/>
        <end position="21"/>
    </location>
</feature>
<organism evidence="7">
    <name type="scientific">Paraprevotella clara</name>
    <dbReference type="NCBI Taxonomy" id="454154"/>
    <lineage>
        <taxon>Bacteria</taxon>
        <taxon>Pseudomonadati</taxon>
        <taxon>Bacteroidota</taxon>
        <taxon>Bacteroidia</taxon>
        <taxon>Bacteroidales</taxon>
        <taxon>Prevotellaceae</taxon>
        <taxon>Paraprevotella</taxon>
    </lineage>
</organism>
<dbReference type="CDD" id="cd00585">
    <property type="entry name" value="Peptidase_C1B"/>
    <property type="match status" value="1"/>
</dbReference>
<accession>A0A6N3CPG6</accession>
<feature type="active site" evidence="5">
    <location>
        <position position="384"/>
    </location>
</feature>
<evidence type="ECO:0000256" key="6">
    <source>
        <dbReference type="SAM" id="SignalP"/>
    </source>
</evidence>
<dbReference type="GO" id="GO:0070005">
    <property type="term" value="F:cysteine-type aminopeptidase activity"/>
    <property type="evidence" value="ECO:0007669"/>
    <property type="project" value="InterPro"/>
</dbReference>
<proteinExistence type="inferred from homology"/>
<dbReference type="InterPro" id="IPR000169">
    <property type="entry name" value="Pept_cys_AS"/>
</dbReference>
<evidence type="ECO:0000256" key="4">
    <source>
        <dbReference type="PIRNR" id="PIRNR005700"/>
    </source>
</evidence>
<name>A0A6N3CPG6_9BACT</name>
<feature type="chain" id="PRO_5026787389" description="Aminopeptidase" evidence="6">
    <location>
        <begin position="22"/>
        <end position="465"/>
    </location>
</feature>
<feature type="active site" evidence="5">
    <location>
        <position position="90"/>
    </location>
</feature>
<keyword evidence="4 7" id="KW-0031">Aminopeptidase</keyword>
<dbReference type="InterPro" id="IPR038765">
    <property type="entry name" value="Papain-like_cys_pep_sf"/>
</dbReference>
<dbReference type="PANTHER" id="PTHR10363">
    <property type="entry name" value="BLEOMYCIN HYDROLASE"/>
    <property type="match status" value="1"/>
</dbReference>
<dbReference type="Pfam" id="PF03051">
    <property type="entry name" value="Peptidase_C1_2"/>
    <property type="match status" value="1"/>
</dbReference>
<evidence type="ECO:0000256" key="5">
    <source>
        <dbReference type="PIRSR" id="PIRSR005700-1"/>
    </source>
</evidence>
<dbReference type="PIRSF" id="PIRSF005700">
    <property type="entry name" value="PepC"/>
    <property type="match status" value="1"/>
</dbReference>
<keyword evidence="6" id="KW-0732">Signal</keyword>
<keyword evidence="2 4" id="KW-0378">Hydrolase</keyword>
<sequence>MKKTSLLLYLAFSFCGSISFAQQALTPEVLQTLKESYSHDDAHKAIRNAVNANSIKKLTANSEQTATPDTWFSHKVKSSGISDQKSSGRCWLFTGTNVIRAQVMARTGMKNFFFSQAYNFFYDQLEKSNLFLQGIIDTRKKPIDDKMVEWLFRNPLSDGGQFTGVSDLIEKYGLVPKEVMAETYSSDNTNEFSALLKRKLREDGMLLREASEKGASEKELEQQKIDMMKTVYRMLVYAYGEPPTSFTWAPKIDGKYTEKPKTYTPQSFYKEVCGGEDLNANYVMLMNDPSRPFNQVYEIDYDRHTYDGHNWLYINLPIEDIKEMAIASLKDSTMMYFSCDVGKFLDSKKGTLDLNNYDYGSLFGTTFGMNKKQRIQSFDSGSTHAMTLMAVDLDDNGKPKKWMVENSWGKDAGYQGHLIMTDEWFDEYMFRVVVNKKYCPQNVLDMLKQKPVRLPAWDPMFQNEQ</sequence>
<gene>
    <name evidence="7" type="primary">pepE_2</name>
    <name evidence="7" type="ORF">PCLFYP37_02134</name>
</gene>
<protein>
    <recommendedName>
        <fullName evidence="4">Aminopeptidase</fullName>
    </recommendedName>
</protein>
<comment type="similarity">
    <text evidence="4">Belongs to the peptidase C1 family.</text>
</comment>
<evidence type="ECO:0000256" key="2">
    <source>
        <dbReference type="ARBA" id="ARBA00022801"/>
    </source>
</evidence>
<evidence type="ECO:0000256" key="1">
    <source>
        <dbReference type="ARBA" id="ARBA00022670"/>
    </source>
</evidence>
<dbReference type="GO" id="GO:0043418">
    <property type="term" value="P:homocysteine catabolic process"/>
    <property type="evidence" value="ECO:0007669"/>
    <property type="project" value="TreeGrafter"/>
</dbReference>
<dbReference type="PROSITE" id="PS00139">
    <property type="entry name" value="THIOL_PROTEASE_CYS"/>
    <property type="match status" value="1"/>
</dbReference>
<dbReference type="GO" id="GO:0005737">
    <property type="term" value="C:cytoplasm"/>
    <property type="evidence" value="ECO:0007669"/>
    <property type="project" value="TreeGrafter"/>
</dbReference>
<dbReference type="GO" id="GO:0006508">
    <property type="term" value="P:proteolysis"/>
    <property type="evidence" value="ECO:0007669"/>
    <property type="project" value="UniProtKB-KW"/>
</dbReference>
<evidence type="ECO:0000313" key="7">
    <source>
        <dbReference type="EMBL" id="VYU18580.1"/>
    </source>
</evidence>
<keyword evidence="1 4" id="KW-0645">Protease</keyword>
<dbReference type="PANTHER" id="PTHR10363:SF2">
    <property type="entry name" value="BLEOMYCIN HYDROLASE"/>
    <property type="match status" value="1"/>
</dbReference>
<dbReference type="InterPro" id="IPR004134">
    <property type="entry name" value="Peptidase_C1B"/>
</dbReference>
<dbReference type="EMBL" id="CACRUT010000015">
    <property type="protein sequence ID" value="VYU18580.1"/>
    <property type="molecule type" value="Genomic_DNA"/>
</dbReference>
<dbReference type="SUPFAM" id="SSF54001">
    <property type="entry name" value="Cysteine proteinases"/>
    <property type="match status" value="1"/>
</dbReference>
<dbReference type="Gene3D" id="3.90.70.10">
    <property type="entry name" value="Cysteine proteinases"/>
    <property type="match status" value="1"/>
</dbReference>
<keyword evidence="3 4" id="KW-0788">Thiol protease</keyword>
<dbReference type="RefSeq" id="WP_412442609.1">
    <property type="nucleotide sequence ID" value="NZ_CACRUT010000015.1"/>
</dbReference>
<reference evidence="7" key="1">
    <citation type="submission" date="2019-11" db="EMBL/GenBank/DDBJ databases">
        <authorList>
            <person name="Feng L."/>
        </authorList>
    </citation>
    <scope>NUCLEOTIDE SEQUENCE</scope>
    <source>
        <strain evidence="7">PclaraLFYP37</strain>
    </source>
</reference>
<feature type="active site" evidence="5">
    <location>
        <position position="406"/>
    </location>
</feature>
<evidence type="ECO:0000256" key="3">
    <source>
        <dbReference type="ARBA" id="ARBA00022807"/>
    </source>
</evidence>
<dbReference type="AlphaFoldDB" id="A0A6N3CPG6"/>
<dbReference type="GO" id="GO:0009636">
    <property type="term" value="P:response to toxic substance"/>
    <property type="evidence" value="ECO:0007669"/>
    <property type="project" value="TreeGrafter"/>
</dbReference>